<dbReference type="PROSITE" id="PS50103">
    <property type="entry name" value="ZF_C3H1"/>
    <property type="match status" value="1"/>
</dbReference>
<accession>A0A812TST1</accession>
<evidence type="ECO:0000256" key="1">
    <source>
        <dbReference type="PROSITE-ProRule" id="PRU00723"/>
    </source>
</evidence>
<dbReference type="EMBL" id="CAJNJA010025298">
    <property type="protein sequence ID" value="CAE7540574.1"/>
    <property type="molecule type" value="Genomic_DNA"/>
</dbReference>
<gene>
    <name evidence="3" type="ORF">SNEC2469_LOCUS15563</name>
</gene>
<evidence type="ECO:0000313" key="3">
    <source>
        <dbReference type="EMBL" id="CAE7540574.1"/>
    </source>
</evidence>
<reference evidence="3" key="1">
    <citation type="submission" date="2021-02" db="EMBL/GenBank/DDBJ databases">
        <authorList>
            <person name="Dougan E. K."/>
            <person name="Rhodes N."/>
            <person name="Thang M."/>
            <person name="Chan C."/>
        </authorList>
    </citation>
    <scope>NUCLEOTIDE SEQUENCE</scope>
</reference>
<comment type="caution">
    <text evidence="3">The sequence shown here is derived from an EMBL/GenBank/DDBJ whole genome shotgun (WGS) entry which is preliminary data.</text>
</comment>
<keyword evidence="1" id="KW-0863">Zinc-finger</keyword>
<feature type="domain" description="C3H1-type" evidence="2">
    <location>
        <begin position="47"/>
        <end position="71"/>
    </location>
</feature>
<evidence type="ECO:0000313" key="4">
    <source>
        <dbReference type="Proteomes" id="UP000601435"/>
    </source>
</evidence>
<keyword evidence="1" id="KW-0479">Metal-binding</keyword>
<feature type="zinc finger region" description="C3H1-type" evidence="1">
    <location>
        <begin position="47"/>
        <end position="71"/>
    </location>
</feature>
<keyword evidence="4" id="KW-1185">Reference proteome</keyword>
<proteinExistence type="predicted"/>
<protein>
    <recommendedName>
        <fullName evidence="2">C3H1-type domain-containing protein</fullName>
    </recommendedName>
</protein>
<dbReference type="OrthoDB" id="10326499at2759"/>
<dbReference type="InterPro" id="IPR000571">
    <property type="entry name" value="Znf_CCCH"/>
</dbReference>
<name>A0A812TST1_9DINO</name>
<organism evidence="3 4">
    <name type="scientific">Symbiodinium necroappetens</name>
    <dbReference type="NCBI Taxonomy" id="1628268"/>
    <lineage>
        <taxon>Eukaryota</taxon>
        <taxon>Sar</taxon>
        <taxon>Alveolata</taxon>
        <taxon>Dinophyceae</taxon>
        <taxon>Suessiales</taxon>
        <taxon>Symbiodiniaceae</taxon>
        <taxon>Symbiodinium</taxon>
    </lineage>
</organism>
<dbReference type="Proteomes" id="UP000601435">
    <property type="component" value="Unassembled WGS sequence"/>
</dbReference>
<dbReference type="AlphaFoldDB" id="A0A812TST1"/>
<dbReference type="GO" id="GO:0008270">
    <property type="term" value="F:zinc ion binding"/>
    <property type="evidence" value="ECO:0007669"/>
    <property type="project" value="UniProtKB-KW"/>
</dbReference>
<sequence length="194" mass="21926">MTSSQSTLKDILADFPRPDEGFVSEAGSSLEPASWGSLGHPELCHRPCVYLLKGSMCWQGASCQFCHHSRHSPIPKLDKQQRARLQGLSEEDRVSLLIPHIRQKALVAGLPEEVEDFICVLKKKFSNETSHIEPYVVHDHRRKSIDGKELCRLKKTLHNMNLTALIKLLPTEDEELVTSFQKLRLCAGSVKFEL</sequence>
<keyword evidence="1" id="KW-0862">Zinc</keyword>
<evidence type="ECO:0000259" key="2">
    <source>
        <dbReference type="PROSITE" id="PS50103"/>
    </source>
</evidence>